<dbReference type="EMBL" id="CAII01000430">
    <property type="protein sequence ID" value="CCH98454.1"/>
    <property type="molecule type" value="Genomic_DNA"/>
</dbReference>
<reference evidence="1 2" key="1">
    <citation type="submission" date="2012-04" db="EMBL/GenBank/DDBJ databases">
        <authorList>
            <person name="Genoscope - CEA"/>
        </authorList>
    </citation>
    <scope>NUCLEOTIDE SEQUENCE [LARGE SCALE GENOMIC DNA]</scope>
    <source>
        <strain evidence="1 2">9717</strain>
    </source>
</reference>
<dbReference type="HOGENOM" id="CLU_1018672_0_0_3"/>
<gene>
    <name evidence="1" type="ORF">MICAB_4860015</name>
</gene>
<dbReference type="PANTHER" id="PTHR35754">
    <property type="entry name" value="ATP SYNTHASE SUBUNIT B"/>
    <property type="match status" value="1"/>
</dbReference>
<evidence type="ECO:0000313" key="1">
    <source>
        <dbReference type="EMBL" id="CCH98454.1"/>
    </source>
</evidence>
<organism evidence="1 2">
    <name type="scientific">Microcystis aeruginosa PCC 9717</name>
    <dbReference type="NCBI Taxonomy" id="1160286"/>
    <lineage>
        <taxon>Bacteria</taxon>
        <taxon>Bacillati</taxon>
        <taxon>Cyanobacteriota</taxon>
        <taxon>Cyanophyceae</taxon>
        <taxon>Oscillatoriophycideae</taxon>
        <taxon>Chroococcales</taxon>
        <taxon>Microcystaceae</taxon>
        <taxon>Microcystis</taxon>
    </lineage>
</organism>
<dbReference type="AlphaFoldDB" id="I4FS29"/>
<protein>
    <submittedName>
        <fullName evidence="1">Uncharacterized protein</fullName>
    </submittedName>
</protein>
<proteinExistence type="predicted"/>
<accession>I4FS29</accession>
<sequence length="290" mass="34310">MTAETYLYKKSKQGEPQMIPLISIERLKSKQTISRIPYISYHSLFKAISVIHVSLRLYCPIYNISDDEFLELSPLLALIESSVYETDIETENNQKNSNLSPHLAPWDNRKIIIQSFLKEFNLEHHTILEQIDNLGEYFELESQLVASEKITLEDVIRASELRSSDLRIIHTILVQMSGKSYRAEIFEILSPTEILSEFQDDFCSYKRDVAAGNYNTYWMFQKLYGEEAHHYLKAEIDRYKNLFEEKLKLFPEEEQERYTKKWSRFWKRYSYLSSAELIRQVALEGVENNE</sequence>
<name>I4FS29_MICAE</name>
<comment type="caution">
    <text evidence="1">The sequence shown here is derived from an EMBL/GenBank/DDBJ whole genome shotgun (WGS) entry which is preliminary data.</text>
</comment>
<dbReference type="PANTHER" id="PTHR35754:SF2">
    <property type="entry name" value="ATP SYNTHASE SUBUNIT B"/>
    <property type="match status" value="1"/>
</dbReference>
<evidence type="ECO:0000313" key="2">
    <source>
        <dbReference type="Proteomes" id="UP000003172"/>
    </source>
</evidence>
<dbReference type="Proteomes" id="UP000003172">
    <property type="component" value="Unassembled WGS sequence"/>
</dbReference>